<sequence>MLSLTLILFFLLSPFLSQAQKSCGSGYRLGKVTNSASGFVAELQLLEPPQCSSNYAEIKELKLTVEYQTDTRLHVLIEDAAHQVYQVQEDILPRPPAGGSTVDASLLRFEFTTNDHFGFKITRKPTGEVLFDTSHSGSAYSGPTEPTLIFQPQYVRLRTSLPKDANIYGLGEHSDSFRLASKYTRTLWNSENPFIPRNQNLYGSHPIYFDHRGSSGTHGVFLLNANGMDVKLDQTANGTQYLEYNTLGGVLDFYFLAGPEPAAVTQQYTEVVGLPAMMPYWTFGFHQCKFGWDSLDVLNGVVANYSEAKIPLEGIWADINYMDGHKDFTADPGKFPLSKFQGLTSDLHAKNQHLVAILDPGIKPEQGYATFMRGSSQDVFLKTADGKGYYTGNQWPGQVVWPDWFHPNATNWWTEEIKLFFDPQTGLNISALWNDMNEASNMCSMSDLDSSCDSKVSPAWSGPNAGPKKGLPGRNLFHPPFYKIGNHWGDISSNTLFTNVSNHDGTYQYDTHNLYGTMMATASYNALLARSPNKKPFVLTRSNFPGSGKHSAHWFGDNASTWDDYRITIRQMLAYVSMHAIPMVGADVCGFNFDAQEKMCARWALMAAFQPFYRNHADQSAPPQEFYRWEVVASAARKGIDARYRLLDYIYTGMRRQTLNGQDTVPLVQPLFFVWPGDNATWGIETQWVLGGGILVSPVVDDDSTSVKYYLPPGDGEMRYYDFWTGKQVDGEFGWRTETNVSFTDMPVHFIGGNIVPMRVESAMSTAEVRAKNFTIVVAPDAEGVATGWLHLDDGVSLDVGKDFSNIELSWDGESRVLEAKGTFGFKTDVVVESVTVLGLGADGGSVTKTGSWQLWAGFKVRFE</sequence>
<dbReference type="EMBL" id="MU858124">
    <property type="protein sequence ID" value="KAK4212597.1"/>
    <property type="molecule type" value="Genomic_DNA"/>
</dbReference>
<feature type="chain" id="PRO_5042929823" description="alpha-glucosidase" evidence="5">
    <location>
        <begin position="20"/>
        <end position="864"/>
    </location>
</feature>
<dbReference type="Proteomes" id="UP001301769">
    <property type="component" value="Unassembled WGS sequence"/>
</dbReference>
<evidence type="ECO:0000313" key="10">
    <source>
        <dbReference type="Proteomes" id="UP001301769"/>
    </source>
</evidence>
<dbReference type="Gene3D" id="2.60.40.1760">
    <property type="entry name" value="glycosyl hydrolase (family 31)"/>
    <property type="match status" value="1"/>
</dbReference>
<accession>A0AAN6Y9J5</accession>
<dbReference type="GO" id="GO:0030246">
    <property type="term" value="F:carbohydrate binding"/>
    <property type="evidence" value="ECO:0007669"/>
    <property type="project" value="InterPro"/>
</dbReference>
<keyword evidence="4" id="KW-0378">Hydrolase</keyword>
<evidence type="ECO:0000256" key="2">
    <source>
        <dbReference type="ARBA" id="ARBA00007806"/>
    </source>
</evidence>
<comment type="similarity">
    <text evidence="2 4">Belongs to the glycosyl hydrolase 31 family.</text>
</comment>
<dbReference type="PANTHER" id="PTHR22762:SF95">
    <property type="entry name" value="ALPHA_BETA-GLUCOSIDASE AGDC-RELATED"/>
    <property type="match status" value="1"/>
</dbReference>
<keyword evidence="10" id="KW-1185">Reference proteome</keyword>
<organism evidence="9 10">
    <name type="scientific">Rhypophila decipiens</name>
    <dbReference type="NCBI Taxonomy" id="261697"/>
    <lineage>
        <taxon>Eukaryota</taxon>
        <taxon>Fungi</taxon>
        <taxon>Dikarya</taxon>
        <taxon>Ascomycota</taxon>
        <taxon>Pezizomycotina</taxon>
        <taxon>Sordariomycetes</taxon>
        <taxon>Sordariomycetidae</taxon>
        <taxon>Sordariales</taxon>
        <taxon>Naviculisporaceae</taxon>
        <taxon>Rhypophila</taxon>
    </lineage>
</organism>
<dbReference type="CDD" id="cd06602">
    <property type="entry name" value="GH31_MGAM_SI_GAA"/>
    <property type="match status" value="1"/>
</dbReference>
<proteinExistence type="inferred from homology"/>
<evidence type="ECO:0000256" key="3">
    <source>
        <dbReference type="ARBA" id="ARBA00012741"/>
    </source>
</evidence>
<dbReference type="SUPFAM" id="SSF51445">
    <property type="entry name" value="(Trans)glycosidases"/>
    <property type="match status" value="1"/>
</dbReference>
<feature type="domain" description="Glycoside hydrolase family 31 TIM barrel" evidence="6">
    <location>
        <begin position="275"/>
        <end position="652"/>
    </location>
</feature>
<evidence type="ECO:0000259" key="7">
    <source>
        <dbReference type="Pfam" id="PF13802"/>
    </source>
</evidence>
<evidence type="ECO:0000259" key="8">
    <source>
        <dbReference type="Pfam" id="PF21365"/>
    </source>
</evidence>
<feature type="domain" description="Glycosyl hydrolase family 31 C-terminal" evidence="8">
    <location>
        <begin position="665"/>
        <end position="756"/>
    </location>
</feature>
<evidence type="ECO:0000256" key="1">
    <source>
        <dbReference type="ARBA" id="ARBA00001657"/>
    </source>
</evidence>
<dbReference type="InterPro" id="IPR025887">
    <property type="entry name" value="Glyco_hydro_31_N_dom"/>
</dbReference>
<reference evidence="9" key="1">
    <citation type="journal article" date="2023" name="Mol. Phylogenet. Evol.">
        <title>Genome-scale phylogeny and comparative genomics of the fungal order Sordariales.</title>
        <authorList>
            <person name="Hensen N."/>
            <person name="Bonometti L."/>
            <person name="Westerberg I."/>
            <person name="Brannstrom I.O."/>
            <person name="Guillou S."/>
            <person name="Cros-Aarteil S."/>
            <person name="Calhoun S."/>
            <person name="Haridas S."/>
            <person name="Kuo A."/>
            <person name="Mondo S."/>
            <person name="Pangilinan J."/>
            <person name="Riley R."/>
            <person name="LaButti K."/>
            <person name="Andreopoulos B."/>
            <person name="Lipzen A."/>
            <person name="Chen C."/>
            <person name="Yan M."/>
            <person name="Daum C."/>
            <person name="Ng V."/>
            <person name="Clum A."/>
            <person name="Steindorff A."/>
            <person name="Ohm R.A."/>
            <person name="Martin F."/>
            <person name="Silar P."/>
            <person name="Natvig D.O."/>
            <person name="Lalanne C."/>
            <person name="Gautier V."/>
            <person name="Ament-Velasquez S.L."/>
            <person name="Kruys A."/>
            <person name="Hutchinson M.I."/>
            <person name="Powell A.J."/>
            <person name="Barry K."/>
            <person name="Miller A.N."/>
            <person name="Grigoriev I.V."/>
            <person name="Debuchy R."/>
            <person name="Gladieux P."/>
            <person name="Hiltunen Thoren M."/>
            <person name="Johannesson H."/>
        </authorList>
    </citation>
    <scope>NUCLEOTIDE SEQUENCE</scope>
    <source>
        <strain evidence="9">PSN293</strain>
    </source>
</reference>
<dbReference type="InterPro" id="IPR048395">
    <property type="entry name" value="Glyco_hydro_31_C"/>
</dbReference>
<feature type="domain" description="Glycoside hydrolase family 31 N-terminal" evidence="7">
    <location>
        <begin position="100"/>
        <end position="227"/>
    </location>
</feature>
<dbReference type="SUPFAM" id="SSF51011">
    <property type="entry name" value="Glycosyl hydrolase domain"/>
    <property type="match status" value="1"/>
</dbReference>
<reference evidence="9" key="2">
    <citation type="submission" date="2023-05" db="EMBL/GenBank/DDBJ databases">
        <authorList>
            <consortium name="Lawrence Berkeley National Laboratory"/>
            <person name="Steindorff A."/>
            <person name="Hensen N."/>
            <person name="Bonometti L."/>
            <person name="Westerberg I."/>
            <person name="Brannstrom I.O."/>
            <person name="Guillou S."/>
            <person name="Cros-Aarteil S."/>
            <person name="Calhoun S."/>
            <person name="Haridas S."/>
            <person name="Kuo A."/>
            <person name="Mondo S."/>
            <person name="Pangilinan J."/>
            <person name="Riley R."/>
            <person name="Labutti K."/>
            <person name="Andreopoulos B."/>
            <person name="Lipzen A."/>
            <person name="Chen C."/>
            <person name="Yanf M."/>
            <person name="Daum C."/>
            <person name="Ng V."/>
            <person name="Clum A."/>
            <person name="Ohm R."/>
            <person name="Martin F."/>
            <person name="Silar P."/>
            <person name="Natvig D."/>
            <person name="Lalanne C."/>
            <person name="Gautier V."/>
            <person name="Ament-Velasquez S.L."/>
            <person name="Kruys A."/>
            <person name="Hutchinson M.I."/>
            <person name="Powell A.J."/>
            <person name="Barry K."/>
            <person name="Miller A.N."/>
            <person name="Grigoriev I.V."/>
            <person name="Debuchy R."/>
            <person name="Gladieux P."/>
            <person name="Thoren M.H."/>
            <person name="Johannesson H."/>
        </authorList>
    </citation>
    <scope>NUCLEOTIDE SEQUENCE</scope>
    <source>
        <strain evidence="9">PSN293</strain>
    </source>
</reference>
<dbReference type="InterPro" id="IPR017853">
    <property type="entry name" value="GH"/>
</dbReference>
<dbReference type="SUPFAM" id="SSF74650">
    <property type="entry name" value="Galactose mutarotase-like"/>
    <property type="match status" value="1"/>
</dbReference>
<dbReference type="InterPro" id="IPR011013">
    <property type="entry name" value="Gal_mutarotase_sf_dom"/>
</dbReference>
<protein>
    <recommendedName>
        <fullName evidence="3">alpha-glucosidase</fullName>
        <ecNumber evidence="3">3.2.1.20</ecNumber>
    </recommendedName>
</protein>
<dbReference type="GO" id="GO:0005975">
    <property type="term" value="P:carbohydrate metabolic process"/>
    <property type="evidence" value="ECO:0007669"/>
    <property type="project" value="InterPro"/>
</dbReference>
<comment type="caution">
    <text evidence="9">The sequence shown here is derived from an EMBL/GenBank/DDBJ whole genome shotgun (WGS) entry which is preliminary data.</text>
</comment>
<dbReference type="CDD" id="cd14752">
    <property type="entry name" value="GH31_N"/>
    <property type="match status" value="1"/>
</dbReference>
<keyword evidence="4" id="KW-0326">Glycosidase</keyword>
<evidence type="ECO:0000256" key="4">
    <source>
        <dbReference type="RuleBase" id="RU361185"/>
    </source>
</evidence>
<evidence type="ECO:0000313" key="9">
    <source>
        <dbReference type="EMBL" id="KAK4212597.1"/>
    </source>
</evidence>
<gene>
    <name evidence="9" type="ORF">QBC37DRAFT_287760</name>
</gene>
<dbReference type="InterPro" id="IPR000322">
    <property type="entry name" value="Glyco_hydro_31_TIM"/>
</dbReference>
<evidence type="ECO:0000256" key="5">
    <source>
        <dbReference type="SAM" id="SignalP"/>
    </source>
</evidence>
<dbReference type="Pfam" id="PF01055">
    <property type="entry name" value="Glyco_hydro_31_2nd"/>
    <property type="match status" value="1"/>
</dbReference>
<dbReference type="AlphaFoldDB" id="A0AAN6Y9J5"/>
<comment type="catalytic activity">
    <reaction evidence="1">
        <text>Hydrolysis of terminal, non-reducing (1-&gt;4)-linked alpha-D-glucose residues with release of alpha-D-glucose.</text>
        <dbReference type="EC" id="3.2.1.20"/>
    </reaction>
</comment>
<dbReference type="InterPro" id="IPR013780">
    <property type="entry name" value="Glyco_hydro_b"/>
</dbReference>
<keyword evidence="5" id="KW-0732">Signal</keyword>
<dbReference type="EC" id="3.2.1.20" evidence="3"/>
<dbReference type="GO" id="GO:0004558">
    <property type="term" value="F:alpha-1,4-glucosidase activity"/>
    <property type="evidence" value="ECO:0007669"/>
    <property type="project" value="UniProtKB-EC"/>
</dbReference>
<dbReference type="Pfam" id="PF13802">
    <property type="entry name" value="Gal_mutarotas_2"/>
    <property type="match status" value="1"/>
</dbReference>
<dbReference type="Gene3D" id="2.60.40.1180">
    <property type="entry name" value="Golgi alpha-mannosidase II"/>
    <property type="match status" value="2"/>
</dbReference>
<dbReference type="PANTHER" id="PTHR22762">
    <property type="entry name" value="ALPHA-GLUCOSIDASE"/>
    <property type="match status" value="1"/>
</dbReference>
<name>A0AAN6Y9J5_9PEZI</name>
<feature type="signal peptide" evidence="5">
    <location>
        <begin position="1"/>
        <end position="19"/>
    </location>
</feature>
<dbReference type="Gene3D" id="3.20.20.80">
    <property type="entry name" value="Glycosidases"/>
    <property type="match status" value="1"/>
</dbReference>
<dbReference type="Pfam" id="PF21365">
    <property type="entry name" value="Glyco_hydro_31_3rd"/>
    <property type="match status" value="1"/>
</dbReference>
<evidence type="ECO:0000259" key="6">
    <source>
        <dbReference type="Pfam" id="PF01055"/>
    </source>
</evidence>